<proteinExistence type="predicted"/>
<feature type="region of interest" description="Disordered" evidence="2">
    <location>
        <begin position="442"/>
        <end position="464"/>
    </location>
</feature>
<evidence type="ECO:0000313" key="3">
    <source>
        <dbReference type="EMBL" id="KAK3235204.1"/>
    </source>
</evidence>
<feature type="compositionally biased region" description="Basic and acidic residues" evidence="2">
    <location>
        <begin position="454"/>
        <end position="464"/>
    </location>
</feature>
<feature type="coiled-coil region" evidence="1">
    <location>
        <begin position="592"/>
        <end position="851"/>
    </location>
</feature>
<dbReference type="EMBL" id="LGRX02035344">
    <property type="protein sequence ID" value="KAK3235204.1"/>
    <property type="molecule type" value="Genomic_DNA"/>
</dbReference>
<feature type="compositionally biased region" description="Polar residues" evidence="2">
    <location>
        <begin position="1025"/>
        <end position="1043"/>
    </location>
</feature>
<evidence type="ECO:0000313" key="4">
    <source>
        <dbReference type="Proteomes" id="UP001190700"/>
    </source>
</evidence>
<reference evidence="3 4" key="1">
    <citation type="journal article" date="2015" name="Genome Biol. Evol.">
        <title>Comparative Genomics of a Bacterivorous Green Alga Reveals Evolutionary Causalities and Consequences of Phago-Mixotrophic Mode of Nutrition.</title>
        <authorList>
            <person name="Burns J.A."/>
            <person name="Paasch A."/>
            <person name="Narechania A."/>
            <person name="Kim E."/>
        </authorList>
    </citation>
    <scope>NUCLEOTIDE SEQUENCE [LARGE SCALE GENOMIC DNA]</scope>
    <source>
        <strain evidence="3 4">PLY_AMNH</strain>
    </source>
</reference>
<feature type="coiled-coil region" evidence="1">
    <location>
        <begin position="492"/>
        <end position="547"/>
    </location>
</feature>
<accession>A0AAE0BGE8</accession>
<name>A0AAE0BGE8_9CHLO</name>
<feature type="compositionally biased region" description="Acidic residues" evidence="2">
    <location>
        <begin position="137"/>
        <end position="151"/>
    </location>
</feature>
<protein>
    <submittedName>
        <fullName evidence="3">Uncharacterized protein</fullName>
    </submittedName>
</protein>
<feature type="region of interest" description="Disordered" evidence="2">
    <location>
        <begin position="1070"/>
        <end position="1122"/>
    </location>
</feature>
<organism evidence="3 4">
    <name type="scientific">Cymbomonas tetramitiformis</name>
    <dbReference type="NCBI Taxonomy" id="36881"/>
    <lineage>
        <taxon>Eukaryota</taxon>
        <taxon>Viridiplantae</taxon>
        <taxon>Chlorophyta</taxon>
        <taxon>Pyramimonadophyceae</taxon>
        <taxon>Pyramimonadales</taxon>
        <taxon>Pyramimonadaceae</taxon>
        <taxon>Cymbomonas</taxon>
    </lineage>
</organism>
<comment type="caution">
    <text evidence="3">The sequence shown here is derived from an EMBL/GenBank/DDBJ whole genome shotgun (WGS) entry which is preliminary data.</text>
</comment>
<dbReference type="AlphaFoldDB" id="A0AAE0BGE8"/>
<dbReference type="SUPFAM" id="SSF57997">
    <property type="entry name" value="Tropomyosin"/>
    <property type="match status" value="1"/>
</dbReference>
<dbReference type="Proteomes" id="UP001190700">
    <property type="component" value="Unassembled WGS sequence"/>
</dbReference>
<keyword evidence="1" id="KW-0175">Coiled coil</keyword>
<sequence length="1164" mass="129415">MMWRTPLQEEGIIIILRPPHTTRISQGEDVVNFPVFKPDFRVAKAHRLVDKLKSGQPPYLSNADLMAVTTPAWHKAFSVENNLKAWARIGIKPFTRCVYWELVRKEKAAEKTVAKAEGVNLEVLTFGFKGKARKETQEEEEEEEEEGEGEEAGTGRGKSRVSSSLFWDKGPMTSDASFAAVEQVAKEKQRAAEGTVARKRQAAAKELERSTKYPKLAERAQEKLQVTRNHVIHAKLVKDDLCRFSIFANRVGDTSGISFSQPTAMGDDNSLLSQTLLQYAINVGGSAASAFSAIDTDNTRSITNEKLAAHLLLIVDAAASSCWFRLQKQSPTELLSHDLLQEYLTTGYKHSAPKRRATVSGTAWLSDEDLLFLMLYGDSSSHFLEEHEPILEDAIRGYLEGVVETVSADIWVHLDQTNEGTVSYMEWLRGYQIKTRRSSVIGSPLQESATPKPPKSEEEQHALQQKFDRLTGRAYTAPESQADGTNPLESTVAELRTALQESQSNLAAAEEEAIMAETEVETLKEQLSQAQKRAEQLESQVSDQNVVEIRGDILMKAGVARWKNAYLNGIVNRLNTEVGILVEELGQRDMQIASLTDKLQEALEQLQNSQTSLSSLEEMQQLTEEELSRTKEASAMSSDELQQSLVAAIAEREELKTVLSAKEDELTATSDVLSAKEALLVEHAEKEAELSETVTQLSTQIEHVEQDSLEKQEALQEALRQETEHKQALQEDLSNTGQLLNQSQTELEASQSQLAETEIMVAEKDGQLSHEKEIEAQQQAEIMEDLQRITQLEKQIKKKDKVLAEEREELVFSKQKISELQLKLATIAAENEKLENSLDQKHDLCVDLEKQVAKQQLTIMDRQADVDAVKLQLAVDRNTIVALKEKADNKDTLDDMKHQLYSIGQQLAEDRDERGEILASTQDRAEWLDEVSLQVARVLQQTEEGDERLAKIVARIVSSVMQDEVGINPNFAIPLQMGDLIGGVAPPGRPPSALPAARRMSALKPTLAAESGGAPPGARPEVQSRRVSQFNSGSGPASRRMSTIKPNASASLVATGLQESFQQSMDVEDMLHTPSGSEDDDDPAPRQPYTDPSEVNLSSDSESEDEIHGGSENSRTTKDRIWLTMPRLRQSRAHYSLPSSPVTSSTRKFQYDGRIKKTLRLKAP</sequence>
<evidence type="ECO:0000256" key="2">
    <source>
        <dbReference type="SAM" id="MobiDB-lite"/>
    </source>
</evidence>
<feature type="region of interest" description="Disordered" evidence="2">
    <location>
        <begin position="189"/>
        <end position="208"/>
    </location>
</feature>
<evidence type="ECO:0000256" key="1">
    <source>
        <dbReference type="SAM" id="Coils"/>
    </source>
</evidence>
<gene>
    <name evidence="3" type="ORF">CYMTET_54577</name>
</gene>
<feature type="region of interest" description="Disordered" evidence="2">
    <location>
        <begin position="1006"/>
        <end position="1043"/>
    </location>
</feature>
<feature type="region of interest" description="Disordered" evidence="2">
    <location>
        <begin position="132"/>
        <end position="164"/>
    </location>
</feature>
<keyword evidence="4" id="KW-1185">Reference proteome</keyword>